<dbReference type="SUPFAM" id="SSF53213">
    <property type="entry name" value="LigB-like"/>
    <property type="match status" value="1"/>
</dbReference>
<dbReference type="EMBL" id="AP018827">
    <property type="protein sequence ID" value="BBF79519.1"/>
    <property type="molecule type" value="Genomic_DNA"/>
</dbReference>
<evidence type="ECO:0000313" key="8">
    <source>
        <dbReference type="Proteomes" id="UP000278756"/>
    </source>
</evidence>
<evidence type="ECO:0000256" key="2">
    <source>
        <dbReference type="ARBA" id="ARBA00007581"/>
    </source>
</evidence>
<evidence type="ECO:0000256" key="1">
    <source>
        <dbReference type="ARBA" id="ARBA00001947"/>
    </source>
</evidence>
<dbReference type="GO" id="GO:0008270">
    <property type="term" value="F:zinc ion binding"/>
    <property type="evidence" value="ECO:0007669"/>
    <property type="project" value="InterPro"/>
</dbReference>
<dbReference type="GO" id="GO:0008198">
    <property type="term" value="F:ferrous iron binding"/>
    <property type="evidence" value="ECO:0007669"/>
    <property type="project" value="InterPro"/>
</dbReference>
<dbReference type="Gene3D" id="3.40.830.10">
    <property type="entry name" value="LigB-like"/>
    <property type="match status" value="1"/>
</dbReference>
<reference evidence="8" key="1">
    <citation type="journal article" date="2017" name="Biotechnol. Biofuels">
        <title>Evaluation of environmental bacterial communities as a factor affecting the growth of duckweed Lemna minor.</title>
        <authorList>
            <person name="Ishizawa H."/>
            <person name="Kuroda M."/>
            <person name="Morikawa M."/>
            <person name="Ike M."/>
        </authorList>
    </citation>
    <scope>NUCLEOTIDE SEQUENCE [LARGE SCALE GENOMIC DNA]</scope>
    <source>
        <strain evidence="8">M6</strain>
    </source>
</reference>
<accession>A0A3G9G5N3</accession>
<proteinExistence type="inferred from homology"/>
<evidence type="ECO:0000256" key="5">
    <source>
        <dbReference type="ARBA" id="ARBA00023002"/>
    </source>
</evidence>
<dbReference type="InterPro" id="IPR004183">
    <property type="entry name" value="Xdiol_dOase_suB"/>
</dbReference>
<dbReference type="InterPro" id="IPR014436">
    <property type="entry name" value="Extradiol_dOase_DODA"/>
</dbReference>
<evidence type="ECO:0000256" key="4">
    <source>
        <dbReference type="ARBA" id="ARBA00022833"/>
    </source>
</evidence>
<dbReference type="CDD" id="cd07363">
    <property type="entry name" value="45_DOPA_Dioxygenase"/>
    <property type="match status" value="1"/>
</dbReference>
<dbReference type="GO" id="GO:0016702">
    <property type="term" value="F:oxidoreductase activity, acting on single donors with incorporation of molecular oxygen, incorporation of two atoms of oxygen"/>
    <property type="evidence" value="ECO:0007669"/>
    <property type="project" value="UniProtKB-ARBA"/>
</dbReference>
<evidence type="ECO:0000259" key="6">
    <source>
        <dbReference type="Pfam" id="PF02900"/>
    </source>
</evidence>
<dbReference type="OrthoDB" id="9790889at2"/>
<protein>
    <recommendedName>
        <fullName evidence="6">Extradiol ring-cleavage dioxygenase class III enzyme subunit B domain-containing protein</fullName>
    </recommendedName>
</protein>
<evidence type="ECO:0000313" key="7">
    <source>
        <dbReference type="EMBL" id="BBF79519.1"/>
    </source>
</evidence>
<gene>
    <name evidence="7" type="ORF">EM6_0086</name>
</gene>
<evidence type="ECO:0000256" key="3">
    <source>
        <dbReference type="ARBA" id="ARBA00022723"/>
    </source>
</evidence>
<dbReference type="Pfam" id="PF02900">
    <property type="entry name" value="LigB"/>
    <property type="match status" value="1"/>
</dbReference>
<dbReference type="Proteomes" id="UP000278756">
    <property type="component" value="Chromosome 1"/>
</dbReference>
<keyword evidence="5" id="KW-0560">Oxidoreductase</keyword>
<organism evidence="7 8">
    <name type="scientific">Asticcacaulis excentricus</name>
    <dbReference type="NCBI Taxonomy" id="78587"/>
    <lineage>
        <taxon>Bacteria</taxon>
        <taxon>Pseudomonadati</taxon>
        <taxon>Pseudomonadota</taxon>
        <taxon>Alphaproteobacteria</taxon>
        <taxon>Caulobacterales</taxon>
        <taxon>Caulobacteraceae</taxon>
        <taxon>Asticcacaulis</taxon>
    </lineage>
</organism>
<keyword evidence="3" id="KW-0479">Metal-binding</keyword>
<feature type="domain" description="Extradiol ring-cleavage dioxygenase class III enzyme subunit B" evidence="6">
    <location>
        <begin position="28"/>
        <end position="255"/>
    </location>
</feature>
<sequence>MTSQNPLPTLYIPHGGGPCFFMEWNPPHLWDRMGDYLRDIPRQVGQRPKAILVISAHWMTERFTVQTKAKPGMLFDYYGFPDHTYRLNYPAPGSPELAERVIALAAEAGIPVDRDATRDYDHGVFVPFLLMYPEADIPVVQLSIKSNWDPQAHIALGKALAPLRDEGVLIVASGMSFHDLKALIRLSLAHEPVNGSHHFNDWLNDTLTAHTGEAREALLRDWSKGAGARIAHPHEDHLVPLFVAAGAASDAKAVRTYDETLKPMNTAVSGFQFG</sequence>
<keyword evidence="4" id="KW-0862">Zinc</keyword>
<dbReference type="RefSeq" id="WP_126419521.1">
    <property type="nucleotide sequence ID" value="NZ_AP018827.1"/>
</dbReference>
<comment type="similarity">
    <text evidence="2">Belongs to the DODA-type extradiol aromatic ring-opening dioxygenase family.</text>
</comment>
<dbReference type="PANTHER" id="PTHR30096">
    <property type="entry name" value="4,5-DOPA DIOXYGENASE EXTRADIOL-LIKE PROTEIN"/>
    <property type="match status" value="1"/>
</dbReference>
<reference evidence="8" key="2">
    <citation type="journal article" date="2017" name="Plant Physiol. Biochem.">
        <title>Differential oxidative and antioxidative response of duckweed Lemna minor toward plant growth promoting/inhibiting bacteria.</title>
        <authorList>
            <person name="Ishizawa H."/>
            <person name="Kuroda M."/>
            <person name="Morikawa M."/>
            <person name="Ike M."/>
        </authorList>
    </citation>
    <scope>NUCLEOTIDE SEQUENCE [LARGE SCALE GENOMIC DNA]</scope>
    <source>
        <strain evidence="8">M6</strain>
    </source>
</reference>
<dbReference type="PANTHER" id="PTHR30096:SF0">
    <property type="entry name" value="4,5-DOPA DIOXYGENASE EXTRADIOL-LIKE PROTEIN"/>
    <property type="match status" value="1"/>
</dbReference>
<comment type="cofactor">
    <cofactor evidence="1">
        <name>Zn(2+)</name>
        <dbReference type="ChEBI" id="CHEBI:29105"/>
    </cofactor>
</comment>
<dbReference type="PIRSF" id="PIRSF006157">
    <property type="entry name" value="Doxgns_DODA"/>
    <property type="match status" value="1"/>
</dbReference>
<dbReference type="AlphaFoldDB" id="A0A3G9G5N3"/>
<name>A0A3G9G5N3_9CAUL</name>